<sequence length="188" mass="21628">MDIKQLKYFVKVARREHISDAVLELNIAQSAISRQINQLEKELNVILFKRSGRNIILTTEGKQLLSQATQILDQIDKTVQSFQQQSSTDRRTIYVGYEESDVSQMMLPLIQSFEQQSTSIMTPQLMCYKTMMEDLITGVLDIGITELTEEITTESQLQMMPLFEENYHIYVPKDHPIAYVNSSLTVSI</sequence>
<keyword evidence="3" id="KW-0238">DNA-binding</keyword>
<dbReference type="InterPro" id="IPR000847">
    <property type="entry name" value="LysR_HTH_N"/>
</dbReference>
<dbReference type="Gene3D" id="1.10.10.10">
    <property type="entry name" value="Winged helix-like DNA-binding domain superfamily/Winged helix DNA-binding domain"/>
    <property type="match status" value="1"/>
</dbReference>
<dbReference type="InterPro" id="IPR005119">
    <property type="entry name" value="LysR_subst-bd"/>
</dbReference>
<dbReference type="GO" id="GO:0032993">
    <property type="term" value="C:protein-DNA complex"/>
    <property type="evidence" value="ECO:0007669"/>
    <property type="project" value="TreeGrafter"/>
</dbReference>
<protein>
    <submittedName>
        <fullName evidence="6">Transcription activator of glutamate synthase operon</fullName>
    </submittedName>
</protein>
<evidence type="ECO:0000313" key="7">
    <source>
        <dbReference type="Proteomes" id="UP000255425"/>
    </source>
</evidence>
<dbReference type="PANTHER" id="PTHR30346:SF28">
    <property type="entry name" value="HTH-TYPE TRANSCRIPTIONAL REGULATOR CYNR"/>
    <property type="match status" value="1"/>
</dbReference>
<dbReference type="SUPFAM" id="SSF53850">
    <property type="entry name" value="Periplasmic binding protein-like II"/>
    <property type="match status" value="1"/>
</dbReference>
<keyword evidence="7" id="KW-1185">Reference proteome</keyword>
<comment type="similarity">
    <text evidence="1">Belongs to the LysR transcriptional regulatory family.</text>
</comment>
<dbReference type="Proteomes" id="UP000255425">
    <property type="component" value="Unassembled WGS sequence"/>
</dbReference>
<dbReference type="GO" id="GO:0003677">
    <property type="term" value="F:DNA binding"/>
    <property type="evidence" value="ECO:0007669"/>
    <property type="project" value="UniProtKB-KW"/>
</dbReference>
<evidence type="ECO:0000259" key="5">
    <source>
        <dbReference type="PROSITE" id="PS50931"/>
    </source>
</evidence>
<proteinExistence type="inferred from homology"/>
<dbReference type="InterPro" id="IPR036390">
    <property type="entry name" value="WH_DNA-bd_sf"/>
</dbReference>
<reference evidence="6 7" key="1">
    <citation type="submission" date="2018-06" db="EMBL/GenBank/DDBJ databases">
        <authorList>
            <consortium name="Pathogen Informatics"/>
            <person name="Doyle S."/>
        </authorList>
    </citation>
    <scope>NUCLEOTIDE SEQUENCE [LARGE SCALE GENOMIC DNA]</scope>
    <source>
        <strain evidence="6 7">NCTC11807</strain>
    </source>
</reference>
<dbReference type="EMBL" id="UHDZ01000001">
    <property type="protein sequence ID" value="SUM74375.1"/>
    <property type="molecule type" value="Genomic_DNA"/>
</dbReference>
<dbReference type="Pfam" id="PF00126">
    <property type="entry name" value="HTH_1"/>
    <property type="match status" value="1"/>
</dbReference>
<dbReference type="PANTHER" id="PTHR30346">
    <property type="entry name" value="TRANSCRIPTIONAL DUAL REGULATOR HCAR-RELATED"/>
    <property type="match status" value="1"/>
</dbReference>
<evidence type="ECO:0000256" key="3">
    <source>
        <dbReference type="ARBA" id="ARBA00023125"/>
    </source>
</evidence>
<gene>
    <name evidence="6" type="primary">gltC_4</name>
    <name evidence="6" type="ORF">NCTC11807_02591</name>
</gene>
<dbReference type="InterPro" id="IPR036388">
    <property type="entry name" value="WH-like_DNA-bd_sf"/>
</dbReference>
<name>A0A380H9R9_9STAP</name>
<accession>A0A380H9R9</accession>
<evidence type="ECO:0000256" key="1">
    <source>
        <dbReference type="ARBA" id="ARBA00009437"/>
    </source>
</evidence>
<evidence type="ECO:0000256" key="4">
    <source>
        <dbReference type="ARBA" id="ARBA00023163"/>
    </source>
</evidence>
<dbReference type="GO" id="GO:0003700">
    <property type="term" value="F:DNA-binding transcription factor activity"/>
    <property type="evidence" value="ECO:0007669"/>
    <property type="project" value="InterPro"/>
</dbReference>
<dbReference type="Gene3D" id="3.40.190.10">
    <property type="entry name" value="Periplasmic binding protein-like II"/>
    <property type="match status" value="2"/>
</dbReference>
<organism evidence="6 7">
    <name type="scientific">Staphylococcus saccharolyticus</name>
    <dbReference type="NCBI Taxonomy" id="33028"/>
    <lineage>
        <taxon>Bacteria</taxon>
        <taxon>Bacillati</taxon>
        <taxon>Bacillota</taxon>
        <taxon>Bacilli</taxon>
        <taxon>Bacillales</taxon>
        <taxon>Staphylococcaceae</taxon>
        <taxon>Staphylococcus</taxon>
    </lineage>
</organism>
<keyword evidence="2" id="KW-0805">Transcription regulation</keyword>
<keyword evidence="4" id="KW-0804">Transcription</keyword>
<evidence type="ECO:0000313" key="6">
    <source>
        <dbReference type="EMBL" id="SUM74375.1"/>
    </source>
</evidence>
<dbReference type="SUPFAM" id="SSF46785">
    <property type="entry name" value="Winged helix' DNA-binding domain"/>
    <property type="match status" value="1"/>
</dbReference>
<feature type="domain" description="HTH lysR-type" evidence="5">
    <location>
        <begin position="1"/>
        <end position="58"/>
    </location>
</feature>
<dbReference type="Pfam" id="PF03466">
    <property type="entry name" value="LysR_substrate"/>
    <property type="match status" value="1"/>
</dbReference>
<dbReference type="PROSITE" id="PS50931">
    <property type="entry name" value="HTH_LYSR"/>
    <property type="match status" value="1"/>
</dbReference>
<dbReference type="FunFam" id="1.10.10.10:FF:000001">
    <property type="entry name" value="LysR family transcriptional regulator"/>
    <property type="match status" value="1"/>
</dbReference>
<dbReference type="PRINTS" id="PR00039">
    <property type="entry name" value="HTHLYSR"/>
</dbReference>
<evidence type="ECO:0000256" key="2">
    <source>
        <dbReference type="ARBA" id="ARBA00023015"/>
    </source>
</evidence>
<dbReference type="AlphaFoldDB" id="A0A380H9R9"/>